<keyword evidence="3" id="KW-1185">Reference proteome</keyword>
<gene>
    <name evidence="2" type="ORF">PHJA_001014600</name>
</gene>
<feature type="region of interest" description="Disordered" evidence="1">
    <location>
        <begin position="1"/>
        <end position="43"/>
    </location>
</feature>
<reference evidence="2" key="1">
    <citation type="submission" date="2020-07" db="EMBL/GenBank/DDBJ databases">
        <title>Ethylene signaling mediates host invasion by parasitic plants.</title>
        <authorList>
            <person name="Yoshida S."/>
        </authorList>
    </citation>
    <scope>NUCLEOTIDE SEQUENCE</scope>
    <source>
        <strain evidence="2">Okayama</strain>
    </source>
</reference>
<dbReference type="Proteomes" id="UP000653305">
    <property type="component" value="Unassembled WGS sequence"/>
</dbReference>
<name>A0A830BRX2_9LAMI</name>
<evidence type="ECO:0000313" key="2">
    <source>
        <dbReference type="EMBL" id="GFP88709.1"/>
    </source>
</evidence>
<protein>
    <submittedName>
        <fullName evidence="2">Uncharacterized protein</fullName>
    </submittedName>
</protein>
<sequence>MFNSSPGSTSDDYDSSSAEDDYDSSFVGVTQRDHGSPFAGVPQRDHDYEAVRKAFRVYERSKRNVKDFLKQVQENRFAEELSRPLKYSMFEEDPETKRKFLDQVRKIWGYDVDCLPPCMDPFTYPIELNSDLDVGTYVAFLKRTTECVIDSINIEAKKMDKNFELVRVNKVTAARRAVYHLTLTIKDEANAGKIIQAEVSMREEKQLFVCSSCGRQRCPILVWCQLISSIPT</sequence>
<comment type="caution">
    <text evidence="2">The sequence shown here is derived from an EMBL/GenBank/DDBJ whole genome shotgun (WGS) entry which is preliminary data.</text>
</comment>
<evidence type="ECO:0000256" key="1">
    <source>
        <dbReference type="SAM" id="MobiDB-lite"/>
    </source>
</evidence>
<feature type="compositionally biased region" description="Low complexity" evidence="1">
    <location>
        <begin position="1"/>
        <end position="10"/>
    </location>
</feature>
<organism evidence="2 3">
    <name type="scientific">Phtheirospermum japonicum</name>
    <dbReference type="NCBI Taxonomy" id="374723"/>
    <lineage>
        <taxon>Eukaryota</taxon>
        <taxon>Viridiplantae</taxon>
        <taxon>Streptophyta</taxon>
        <taxon>Embryophyta</taxon>
        <taxon>Tracheophyta</taxon>
        <taxon>Spermatophyta</taxon>
        <taxon>Magnoliopsida</taxon>
        <taxon>eudicotyledons</taxon>
        <taxon>Gunneridae</taxon>
        <taxon>Pentapetalae</taxon>
        <taxon>asterids</taxon>
        <taxon>lamiids</taxon>
        <taxon>Lamiales</taxon>
        <taxon>Orobanchaceae</taxon>
        <taxon>Orobanchaceae incertae sedis</taxon>
        <taxon>Phtheirospermum</taxon>
    </lineage>
</organism>
<proteinExistence type="predicted"/>
<accession>A0A830BRX2</accession>
<feature type="compositionally biased region" description="Acidic residues" evidence="1">
    <location>
        <begin position="11"/>
        <end position="23"/>
    </location>
</feature>
<dbReference type="EMBL" id="BMAC01000171">
    <property type="protein sequence ID" value="GFP88709.1"/>
    <property type="molecule type" value="Genomic_DNA"/>
</dbReference>
<dbReference type="AlphaFoldDB" id="A0A830BRX2"/>
<dbReference type="OrthoDB" id="925487at2759"/>
<evidence type="ECO:0000313" key="3">
    <source>
        <dbReference type="Proteomes" id="UP000653305"/>
    </source>
</evidence>